<protein>
    <submittedName>
        <fullName evidence="3">SAM-dependent methyltransferase</fullName>
    </submittedName>
</protein>
<feature type="compositionally biased region" description="Polar residues" evidence="1">
    <location>
        <begin position="1"/>
        <end position="23"/>
    </location>
</feature>
<proteinExistence type="predicted"/>
<evidence type="ECO:0000313" key="4">
    <source>
        <dbReference type="Proteomes" id="UP000233727"/>
    </source>
</evidence>
<dbReference type="GO" id="GO:0032259">
    <property type="term" value="P:methylation"/>
    <property type="evidence" value="ECO:0007669"/>
    <property type="project" value="UniProtKB-KW"/>
</dbReference>
<dbReference type="PANTHER" id="PTHR42912:SF95">
    <property type="entry name" value="METHYLTRANSFERASE TYPE 11 DOMAIN-CONTAINING PROTEIN"/>
    <property type="match status" value="1"/>
</dbReference>
<accession>A0A2N3QM20</accession>
<feature type="domain" description="Methyltransferase type 11" evidence="2">
    <location>
        <begin position="85"/>
        <end position="180"/>
    </location>
</feature>
<dbReference type="AlphaFoldDB" id="A0A2N3QM20"/>
<dbReference type="InterPro" id="IPR050508">
    <property type="entry name" value="Methyltransf_Superfamily"/>
</dbReference>
<gene>
    <name evidence="3" type="ORF">CQR47_0585</name>
</gene>
<organism evidence="3 4">
    <name type="scientific">Bifidobacterium thermophilum</name>
    <dbReference type="NCBI Taxonomy" id="33905"/>
    <lineage>
        <taxon>Bacteria</taxon>
        <taxon>Bacillati</taxon>
        <taxon>Actinomycetota</taxon>
        <taxon>Actinomycetes</taxon>
        <taxon>Bifidobacteriales</taxon>
        <taxon>Bifidobacteriaceae</taxon>
        <taxon>Bifidobacterium</taxon>
    </lineage>
</organism>
<dbReference type="InterPro" id="IPR013216">
    <property type="entry name" value="Methyltransf_11"/>
</dbReference>
<evidence type="ECO:0000313" key="3">
    <source>
        <dbReference type="EMBL" id="PKU92736.1"/>
    </source>
</evidence>
<keyword evidence="3" id="KW-0489">Methyltransferase</keyword>
<evidence type="ECO:0000256" key="1">
    <source>
        <dbReference type="SAM" id="MobiDB-lite"/>
    </source>
</evidence>
<name>A0A2N3QM20_9BIFI</name>
<keyword evidence="3" id="KW-0808">Transferase</keyword>
<dbReference type="Pfam" id="PF08241">
    <property type="entry name" value="Methyltransf_11"/>
    <property type="match status" value="1"/>
</dbReference>
<dbReference type="Gene3D" id="3.40.50.150">
    <property type="entry name" value="Vaccinia Virus protein VP39"/>
    <property type="match status" value="1"/>
</dbReference>
<comment type="caution">
    <text evidence="3">The sequence shown here is derived from an EMBL/GenBank/DDBJ whole genome shotgun (WGS) entry which is preliminary data.</text>
</comment>
<dbReference type="CDD" id="cd02440">
    <property type="entry name" value="AdoMet_MTases"/>
    <property type="match status" value="1"/>
</dbReference>
<dbReference type="EMBL" id="PCGY01000011">
    <property type="protein sequence ID" value="PKU92736.1"/>
    <property type="molecule type" value="Genomic_DNA"/>
</dbReference>
<dbReference type="Proteomes" id="UP000233727">
    <property type="component" value="Unassembled WGS sequence"/>
</dbReference>
<dbReference type="SUPFAM" id="SSF53335">
    <property type="entry name" value="S-adenosyl-L-methionine-dependent methyltransferases"/>
    <property type="match status" value="1"/>
</dbReference>
<evidence type="ECO:0000259" key="2">
    <source>
        <dbReference type="Pfam" id="PF08241"/>
    </source>
</evidence>
<sequence length="302" mass="32928">MITSDMSNKPNISGTPSNKQSVIGSRHAQIAQSVHGQRSGPEEQRLQGHWLLAKMGKRVLRPGGIELTRAMLDAVGVNADDDIVEFGPGVGKTAALLLAANPRSYTGVDPNPEGETAMGEIVGEHRQARMVKADAARTGLPNASASLVVGEAMLTMLPLERKRAVVREAARILKPGCRYAIHEMGLKPEDADRQLRNDLERGISRAIHVGARPLTLPEWVDMLDGEGFDVTATLERPMHLLEPARIVSDEGFGGAMRFAGNMIRNSAGRKRVLAMRKVFRRYDANLCAYAIVAVKRRKTEGR</sequence>
<dbReference type="GO" id="GO:0008757">
    <property type="term" value="F:S-adenosylmethionine-dependent methyltransferase activity"/>
    <property type="evidence" value="ECO:0007669"/>
    <property type="project" value="InterPro"/>
</dbReference>
<feature type="region of interest" description="Disordered" evidence="1">
    <location>
        <begin position="1"/>
        <end position="43"/>
    </location>
</feature>
<reference evidence="3 4" key="1">
    <citation type="submission" date="2017-10" db="EMBL/GenBank/DDBJ databases">
        <title>Bifidobacterium genomics.</title>
        <authorList>
            <person name="Lugli G.A."/>
            <person name="Milani C."/>
            <person name="Mancabelli L."/>
        </authorList>
    </citation>
    <scope>NUCLEOTIDE SEQUENCE [LARGE SCALE GENOMIC DNA]</scope>
    <source>
        <strain evidence="3 4">1542B</strain>
    </source>
</reference>
<dbReference type="InterPro" id="IPR029063">
    <property type="entry name" value="SAM-dependent_MTases_sf"/>
</dbReference>
<dbReference type="PANTHER" id="PTHR42912">
    <property type="entry name" value="METHYLTRANSFERASE"/>
    <property type="match status" value="1"/>
</dbReference>